<dbReference type="GeneID" id="71983307"/>
<organism evidence="13 14">
    <name type="scientific">Passalora fulva</name>
    <name type="common">Tomato leaf mold</name>
    <name type="synonym">Cladosporium fulvum</name>
    <dbReference type="NCBI Taxonomy" id="5499"/>
    <lineage>
        <taxon>Eukaryota</taxon>
        <taxon>Fungi</taxon>
        <taxon>Dikarya</taxon>
        <taxon>Ascomycota</taxon>
        <taxon>Pezizomycotina</taxon>
        <taxon>Dothideomycetes</taxon>
        <taxon>Dothideomycetidae</taxon>
        <taxon>Mycosphaerellales</taxon>
        <taxon>Mycosphaerellaceae</taxon>
        <taxon>Fulvia</taxon>
    </lineage>
</organism>
<accession>A0A9Q8P631</accession>
<dbReference type="GO" id="GO:0008017">
    <property type="term" value="F:microtubule binding"/>
    <property type="evidence" value="ECO:0007669"/>
    <property type="project" value="TreeGrafter"/>
</dbReference>
<dbReference type="InterPro" id="IPR013252">
    <property type="entry name" value="Ndc80_Spc24"/>
</dbReference>
<reference evidence="13" key="1">
    <citation type="submission" date="2021-12" db="EMBL/GenBank/DDBJ databases">
        <authorList>
            <person name="Zaccaron A."/>
            <person name="Stergiopoulos I."/>
        </authorList>
    </citation>
    <scope>NUCLEOTIDE SEQUENCE</scope>
    <source>
        <strain evidence="13">Race5_Kim</strain>
    </source>
</reference>
<dbReference type="SUPFAM" id="SSF143026">
    <property type="entry name" value="Kinetochore globular domain"/>
    <property type="match status" value="1"/>
</dbReference>
<evidence type="ECO:0000256" key="2">
    <source>
        <dbReference type="ARBA" id="ARBA00007804"/>
    </source>
</evidence>
<evidence type="ECO:0000256" key="6">
    <source>
        <dbReference type="ARBA" id="ARBA00022838"/>
    </source>
</evidence>
<evidence type="ECO:0000256" key="7">
    <source>
        <dbReference type="ARBA" id="ARBA00023054"/>
    </source>
</evidence>
<comment type="subunit">
    <text evidence="11">Component of the NDC80 complex.</text>
</comment>
<keyword evidence="3 11" id="KW-0158">Chromosome</keyword>
<protein>
    <recommendedName>
        <fullName evidence="11">Kinetochore protein Spc24</fullName>
    </recommendedName>
</protein>
<reference evidence="13" key="2">
    <citation type="journal article" date="2022" name="Microb. Genom.">
        <title>A chromosome-scale genome assembly of the tomato pathogen Cladosporium fulvum reveals a compartmentalized genome architecture and the presence of a dispensable chromosome.</title>
        <authorList>
            <person name="Zaccaron A.Z."/>
            <person name="Chen L.H."/>
            <person name="Samaras A."/>
            <person name="Stergiopoulos I."/>
        </authorList>
    </citation>
    <scope>NUCLEOTIDE SEQUENCE</scope>
    <source>
        <strain evidence="13">Race5_Kim</strain>
    </source>
</reference>
<dbReference type="GO" id="GO:0005634">
    <property type="term" value="C:nucleus"/>
    <property type="evidence" value="ECO:0007669"/>
    <property type="project" value="UniProtKB-SubCell"/>
</dbReference>
<gene>
    <name evidence="13" type="ORF">CLAFUR5_03429</name>
</gene>
<sequence length="199" mass="22293">MVLFDEDPVDLMSATTSKFRIAPDKDSLNRISESLHTLASARQSRLDQQTDVLSSLSRRLNNIKGQYDYEEERHDAGRHAAEMLKMDTEKFRIAKGVNDAEIETERLGGELAALKQQLETLEKEGVEGGARRSVQKQEDANILKLSFYRSLGIEVQQDAKTGEYNRAVIHNAGKGDVNVIDVDSSQAPGHYTKTLWDSI</sequence>
<dbReference type="GO" id="GO:0051301">
    <property type="term" value="P:cell division"/>
    <property type="evidence" value="ECO:0007669"/>
    <property type="project" value="UniProtKB-UniRule"/>
</dbReference>
<dbReference type="Proteomes" id="UP000756132">
    <property type="component" value="Chromosome 2"/>
</dbReference>
<dbReference type="PANTHER" id="PTHR22142:SF2">
    <property type="entry name" value="KINETOCHORE PROTEIN SPC24"/>
    <property type="match status" value="1"/>
</dbReference>
<evidence type="ECO:0000313" key="14">
    <source>
        <dbReference type="Proteomes" id="UP000756132"/>
    </source>
</evidence>
<dbReference type="RefSeq" id="XP_047758989.1">
    <property type="nucleotide sequence ID" value="XM_047902577.1"/>
</dbReference>
<keyword evidence="6 11" id="KW-0995">Kinetochore</keyword>
<keyword evidence="10 11" id="KW-0137">Centromere</keyword>
<dbReference type="EMBL" id="CP090164">
    <property type="protein sequence ID" value="UJO14623.1"/>
    <property type="molecule type" value="Genomic_DNA"/>
</dbReference>
<keyword evidence="7 12" id="KW-0175">Coiled coil</keyword>
<evidence type="ECO:0000256" key="9">
    <source>
        <dbReference type="ARBA" id="ARBA00023306"/>
    </source>
</evidence>
<keyword evidence="9 11" id="KW-0131">Cell cycle</keyword>
<keyword evidence="14" id="KW-1185">Reference proteome</keyword>
<dbReference type="Pfam" id="PF08286">
    <property type="entry name" value="Spc24"/>
    <property type="match status" value="1"/>
</dbReference>
<name>A0A9Q8P631_PASFU</name>
<keyword evidence="4 11" id="KW-0132">Cell division</keyword>
<comment type="subcellular location">
    <subcellularLocation>
        <location evidence="1">Cytoplasm</location>
        <location evidence="1">Cytoskeleton</location>
        <location evidence="1">Microtubule organizing center</location>
    </subcellularLocation>
    <subcellularLocation>
        <location evidence="11">Nucleus</location>
    </subcellularLocation>
    <subcellularLocation>
        <location evidence="11">Chromosome</location>
        <location evidence="11">Centromere</location>
        <location evidence="11">Kinetochore</location>
    </subcellularLocation>
</comment>
<evidence type="ECO:0000256" key="10">
    <source>
        <dbReference type="ARBA" id="ARBA00023328"/>
    </source>
</evidence>
<dbReference type="AlphaFoldDB" id="A0A9Q8P631"/>
<evidence type="ECO:0000256" key="8">
    <source>
        <dbReference type="ARBA" id="ARBA00023242"/>
    </source>
</evidence>
<dbReference type="GO" id="GO:0005815">
    <property type="term" value="C:microtubule organizing center"/>
    <property type="evidence" value="ECO:0007669"/>
    <property type="project" value="UniProtKB-SubCell"/>
</dbReference>
<dbReference type="InterPro" id="IPR038066">
    <property type="entry name" value="Spc24_Fungi_globular_sf"/>
</dbReference>
<dbReference type="CDD" id="cd11565">
    <property type="entry name" value="RWD_Spc24"/>
    <property type="match status" value="1"/>
</dbReference>
<keyword evidence="5 11" id="KW-0498">Mitosis</keyword>
<dbReference type="KEGG" id="ffu:CLAFUR5_03429"/>
<comment type="similarity">
    <text evidence="2 11">Belongs to the SPC24 family.</text>
</comment>
<evidence type="ECO:0000256" key="11">
    <source>
        <dbReference type="RuleBase" id="RU368011"/>
    </source>
</evidence>
<evidence type="ECO:0000256" key="1">
    <source>
        <dbReference type="ARBA" id="ARBA00004267"/>
    </source>
</evidence>
<keyword evidence="8 11" id="KW-0539">Nucleus</keyword>
<dbReference type="GO" id="GO:0007059">
    <property type="term" value="P:chromosome segregation"/>
    <property type="evidence" value="ECO:0007669"/>
    <property type="project" value="TreeGrafter"/>
</dbReference>
<dbReference type="Gene3D" id="3.30.160.430">
    <property type="match status" value="1"/>
</dbReference>
<evidence type="ECO:0000256" key="5">
    <source>
        <dbReference type="ARBA" id="ARBA00022776"/>
    </source>
</evidence>
<dbReference type="GO" id="GO:0031262">
    <property type="term" value="C:Ndc80 complex"/>
    <property type="evidence" value="ECO:0007669"/>
    <property type="project" value="TreeGrafter"/>
</dbReference>
<comment type="function">
    <text evidence="11">Acts as a component of the essential kinetochore-associated NDC80 complex, which is required for chromosome segregation and spindle checkpoint activity.</text>
</comment>
<evidence type="ECO:0000256" key="12">
    <source>
        <dbReference type="SAM" id="Coils"/>
    </source>
</evidence>
<dbReference type="PANTHER" id="PTHR22142">
    <property type="match status" value="1"/>
</dbReference>
<feature type="coiled-coil region" evidence="12">
    <location>
        <begin position="97"/>
        <end position="124"/>
    </location>
</feature>
<proteinExistence type="inferred from homology"/>
<dbReference type="OrthoDB" id="3344830at2759"/>
<evidence type="ECO:0000313" key="13">
    <source>
        <dbReference type="EMBL" id="UJO14623.1"/>
    </source>
</evidence>
<evidence type="ECO:0000256" key="3">
    <source>
        <dbReference type="ARBA" id="ARBA00022454"/>
    </source>
</evidence>
<evidence type="ECO:0000256" key="4">
    <source>
        <dbReference type="ARBA" id="ARBA00022618"/>
    </source>
</evidence>